<reference evidence="1 2" key="1">
    <citation type="submission" date="2024-09" db="EMBL/GenBank/DDBJ databases">
        <authorList>
            <person name="Sun Q."/>
            <person name="Mori K."/>
        </authorList>
    </citation>
    <scope>NUCLEOTIDE SEQUENCE [LARGE SCALE GENOMIC DNA]</scope>
    <source>
        <strain evidence="1 2">CCM 7759</strain>
    </source>
</reference>
<protein>
    <submittedName>
        <fullName evidence="1">Uncharacterized protein</fullName>
    </submittedName>
</protein>
<keyword evidence="2" id="KW-1185">Reference proteome</keyword>
<sequence length="71" mass="7848">MKVIFMQKQAEGAPVAIDERDWSADMLGSLEHANYVVLNGKEFEMLEGRLNLDRGALEVLVVPIASSNTTQ</sequence>
<proteinExistence type="predicted"/>
<name>A0ABV6DK83_9BACL</name>
<evidence type="ECO:0000313" key="1">
    <source>
        <dbReference type="EMBL" id="MFC0213071.1"/>
    </source>
</evidence>
<accession>A0ABV6DK83</accession>
<comment type="caution">
    <text evidence="1">The sequence shown here is derived from an EMBL/GenBank/DDBJ whole genome shotgun (WGS) entry which is preliminary data.</text>
</comment>
<gene>
    <name evidence="1" type="ORF">ACFFK0_11490</name>
</gene>
<evidence type="ECO:0000313" key="2">
    <source>
        <dbReference type="Proteomes" id="UP001589776"/>
    </source>
</evidence>
<dbReference type="RefSeq" id="WP_377470324.1">
    <property type="nucleotide sequence ID" value="NZ_JBHLWN010000045.1"/>
</dbReference>
<dbReference type="Proteomes" id="UP001589776">
    <property type="component" value="Unassembled WGS sequence"/>
</dbReference>
<organism evidence="1 2">
    <name type="scientific">Paenibacillus chartarius</name>
    <dbReference type="NCBI Taxonomy" id="747481"/>
    <lineage>
        <taxon>Bacteria</taxon>
        <taxon>Bacillati</taxon>
        <taxon>Bacillota</taxon>
        <taxon>Bacilli</taxon>
        <taxon>Bacillales</taxon>
        <taxon>Paenibacillaceae</taxon>
        <taxon>Paenibacillus</taxon>
    </lineage>
</organism>
<dbReference type="EMBL" id="JBHLWN010000045">
    <property type="protein sequence ID" value="MFC0213071.1"/>
    <property type="molecule type" value="Genomic_DNA"/>
</dbReference>